<feature type="compositionally biased region" description="Basic and acidic residues" evidence="8">
    <location>
        <begin position="221"/>
        <end position="247"/>
    </location>
</feature>
<dbReference type="PANTHER" id="PTHR24067">
    <property type="entry name" value="UBIQUITIN-CONJUGATING ENZYME E2"/>
    <property type="match status" value="1"/>
</dbReference>
<keyword evidence="1" id="KW-0808">Transferase</keyword>
<organism evidence="10 11">
    <name type="scientific">Zasmidium cellare</name>
    <name type="common">Wine cellar mold</name>
    <name type="synonym">Racodium cellare</name>
    <dbReference type="NCBI Taxonomy" id="395010"/>
    <lineage>
        <taxon>Eukaryota</taxon>
        <taxon>Fungi</taxon>
        <taxon>Dikarya</taxon>
        <taxon>Ascomycota</taxon>
        <taxon>Pezizomycotina</taxon>
        <taxon>Dothideomycetes</taxon>
        <taxon>Dothideomycetidae</taxon>
        <taxon>Mycosphaerellales</taxon>
        <taxon>Mycosphaerellaceae</taxon>
        <taxon>Zasmidium</taxon>
    </lineage>
</organism>
<feature type="compositionally biased region" description="Basic and acidic residues" evidence="8">
    <location>
        <begin position="458"/>
        <end position="474"/>
    </location>
</feature>
<feature type="domain" description="UBC core" evidence="9">
    <location>
        <begin position="297"/>
        <end position="447"/>
    </location>
</feature>
<sequence>MRNPFKKNDENARPPPTINGINQAPSTSSVNKVDINGEKQPVEYQLSEINDSGVYLPPSPTEKKSFWGTTASRSTTSSSLHRCAFDENEQFNISRESFDSYRRSFDISARSPIIQPLEGRPRASLDSRTFQSPPRTSNSFHRPLQVPHTQEEDKFEDVNIDEPKPQPQKKRGIFARMLDSDDHTETNGRPQPSQEKTGVWNTITGRKRGQSGQGSELGAIPKREATPKPDATKVESAAKPETVKEEAVEAEAVNPEAETVAKPEAKETPQLKTQQNGEVPKAPKTENTQAPEIKNARALRRLAADHAALHNQDLPPNYFFPASNQTDDLTQLDVLLAGPTHTPFVKGVWKLHLSIPPQYPQQPPTAHFRTPIFHPNVDPQSGGVCVETLKRDWDSKLTLRDVLVTISCLLIQPNPDSALNADAGALIQQSYETFAKRAELMTGIHAVIPKMLADAAREAQCRGQEHQSDDRAEETAVQPARRRRTIAQVRAARRSDASPTGGARRRQNQPQSNPPFVLQADSDDVFGISAPQRSTARIEEEDESMGEGEQENDSVLPTKPTTPKPVRTPRRPHGVPVPLGELIMDHEDDDQDDESEDMEPEYPPSPRKSPSKSPPKRKRPQLFHVDSGIERPEGSRDAALRIPKITPPNYNDQPLAEDSPFMMDVTFDESIQVRKASRKLFDTPPKRSDKTKIGTGMRVTSGTRYSSMRGRRRSPSPAERERMAEQARAEKNAKLWVQCGEDIKRWNRGDFDGEPFKKKAPRW</sequence>
<feature type="region of interest" description="Disordered" evidence="8">
    <location>
        <begin position="458"/>
        <end position="657"/>
    </location>
</feature>
<feature type="region of interest" description="Disordered" evidence="8">
    <location>
        <begin position="112"/>
        <end position="289"/>
    </location>
</feature>
<feature type="compositionally biased region" description="Polar residues" evidence="8">
    <location>
        <begin position="19"/>
        <end position="31"/>
    </location>
</feature>
<dbReference type="InterPro" id="IPR000608">
    <property type="entry name" value="UBC"/>
</dbReference>
<gene>
    <name evidence="10" type="ORF">PRZ48_001809</name>
</gene>
<dbReference type="Gene3D" id="3.10.110.10">
    <property type="entry name" value="Ubiquitin Conjugating Enzyme"/>
    <property type="match status" value="1"/>
</dbReference>
<evidence type="ECO:0000256" key="3">
    <source>
        <dbReference type="ARBA" id="ARBA00039884"/>
    </source>
</evidence>
<dbReference type="SUPFAM" id="SSF54495">
    <property type="entry name" value="UBC-like"/>
    <property type="match status" value="1"/>
</dbReference>
<feature type="compositionally biased region" description="Low complexity" evidence="8">
    <location>
        <begin position="69"/>
        <end position="79"/>
    </location>
</feature>
<dbReference type="InterPro" id="IPR016135">
    <property type="entry name" value="UBQ-conjugating_enzyme/RWD"/>
</dbReference>
<proteinExistence type="predicted"/>
<dbReference type="SMART" id="SM00212">
    <property type="entry name" value="UBCc"/>
    <property type="match status" value="1"/>
</dbReference>
<comment type="caution">
    <text evidence="10">The sequence shown here is derived from an EMBL/GenBank/DDBJ whole genome shotgun (WGS) entry which is preliminary data.</text>
</comment>
<dbReference type="Proteomes" id="UP001305779">
    <property type="component" value="Unassembled WGS sequence"/>
</dbReference>
<feature type="active site" description="Glycyl thioester intermediate" evidence="7">
    <location>
        <position position="385"/>
    </location>
</feature>
<feature type="compositionally biased region" description="Basic and acidic residues" evidence="8">
    <location>
        <begin position="718"/>
        <end position="729"/>
    </location>
</feature>
<evidence type="ECO:0000256" key="6">
    <source>
        <dbReference type="ARBA" id="ARBA00042190"/>
    </source>
</evidence>
<keyword evidence="11" id="KW-1185">Reference proteome</keyword>
<evidence type="ECO:0000256" key="5">
    <source>
        <dbReference type="ARBA" id="ARBA00042179"/>
    </source>
</evidence>
<keyword evidence="2" id="KW-0833">Ubl conjugation pathway</keyword>
<feature type="compositionally biased region" description="Polar residues" evidence="8">
    <location>
        <begin position="187"/>
        <end position="204"/>
    </location>
</feature>
<feature type="compositionally biased region" description="Basic and acidic residues" evidence="8">
    <location>
        <begin position="1"/>
        <end position="12"/>
    </location>
</feature>
<feature type="compositionally biased region" description="Basic and acidic residues" evidence="8">
    <location>
        <begin position="679"/>
        <end position="692"/>
    </location>
</feature>
<protein>
    <recommendedName>
        <fullName evidence="3">Ubiquitin-conjugating enzyme E2 2</fullName>
    </recommendedName>
    <alternativeName>
        <fullName evidence="5">E2 ubiquitin-conjugating enzyme 2</fullName>
    </alternativeName>
    <alternativeName>
        <fullName evidence="6">Ubiquitin carrier protein UBC2</fullName>
    </alternativeName>
    <alternativeName>
        <fullName evidence="4">Ubiquitin-protein ligase UBC2</fullName>
    </alternativeName>
</protein>
<evidence type="ECO:0000313" key="11">
    <source>
        <dbReference type="Proteomes" id="UP001305779"/>
    </source>
</evidence>
<feature type="region of interest" description="Disordered" evidence="8">
    <location>
        <begin position="678"/>
        <end position="729"/>
    </location>
</feature>
<dbReference type="InterPro" id="IPR023313">
    <property type="entry name" value="UBQ-conjugating_AS"/>
</dbReference>
<evidence type="ECO:0000313" key="10">
    <source>
        <dbReference type="EMBL" id="KAK4508072.1"/>
    </source>
</evidence>
<reference evidence="10 11" key="1">
    <citation type="journal article" date="2023" name="G3 (Bethesda)">
        <title>A chromosome-level genome assembly of Zasmidium syzygii isolated from banana leaves.</title>
        <authorList>
            <person name="van Westerhoven A.C."/>
            <person name="Mehrabi R."/>
            <person name="Talebi R."/>
            <person name="Steentjes M.B.F."/>
            <person name="Corcolon B."/>
            <person name="Chong P.A."/>
            <person name="Kema G.H.J."/>
            <person name="Seidl M.F."/>
        </authorList>
    </citation>
    <scope>NUCLEOTIDE SEQUENCE [LARGE SCALE GENOMIC DNA]</scope>
    <source>
        <strain evidence="10 11">P124</strain>
    </source>
</reference>
<feature type="compositionally biased region" description="Polar residues" evidence="8">
    <location>
        <begin position="126"/>
        <end position="140"/>
    </location>
</feature>
<feature type="region of interest" description="Disordered" evidence="8">
    <location>
        <begin position="1"/>
        <end position="79"/>
    </location>
</feature>
<dbReference type="PROSITE" id="PS00183">
    <property type="entry name" value="UBC_1"/>
    <property type="match status" value="1"/>
</dbReference>
<feature type="compositionally biased region" description="Acidic residues" evidence="8">
    <location>
        <begin position="586"/>
        <end position="600"/>
    </location>
</feature>
<evidence type="ECO:0000256" key="8">
    <source>
        <dbReference type="SAM" id="MobiDB-lite"/>
    </source>
</evidence>
<evidence type="ECO:0000256" key="2">
    <source>
        <dbReference type="ARBA" id="ARBA00022786"/>
    </source>
</evidence>
<accession>A0ABR0F2Z3</accession>
<feature type="compositionally biased region" description="Basic and acidic residues" evidence="8">
    <location>
        <begin position="627"/>
        <end position="639"/>
    </location>
</feature>
<feature type="compositionally biased region" description="Basic and acidic residues" evidence="8">
    <location>
        <begin position="259"/>
        <end position="269"/>
    </location>
</feature>
<evidence type="ECO:0000259" key="9">
    <source>
        <dbReference type="PROSITE" id="PS50127"/>
    </source>
</evidence>
<dbReference type="Pfam" id="PF00179">
    <property type="entry name" value="UQ_con"/>
    <property type="match status" value="1"/>
</dbReference>
<evidence type="ECO:0000256" key="4">
    <source>
        <dbReference type="ARBA" id="ARBA00041569"/>
    </source>
</evidence>
<dbReference type="InterPro" id="IPR050113">
    <property type="entry name" value="Ub_conjugating_enzyme"/>
</dbReference>
<evidence type="ECO:0000256" key="1">
    <source>
        <dbReference type="ARBA" id="ARBA00022679"/>
    </source>
</evidence>
<feature type="compositionally biased region" description="Acidic residues" evidence="8">
    <location>
        <begin position="539"/>
        <end position="552"/>
    </location>
</feature>
<name>A0ABR0F2Z3_ZASCE</name>
<dbReference type="PROSITE" id="PS50127">
    <property type="entry name" value="UBC_2"/>
    <property type="match status" value="1"/>
</dbReference>
<dbReference type="EMBL" id="JAXOVC010000001">
    <property type="protein sequence ID" value="KAK4508072.1"/>
    <property type="molecule type" value="Genomic_DNA"/>
</dbReference>
<evidence type="ECO:0000256" key="7">
    <source>
        <dbReference type="PROSITE-ProRule" id="PRU10133"/>
    </source>
</evidence>